<dbReference type="RefSeq" id="WP_013554285.1">
    <property type="nucleotide sequence ID" value="NC_014935.1"/>
</dbReference>
<evidence type="ECO:0000313" key="2">
    <source>
        <dbReference type="Proteomes" id="UP000008633"/>
    </source>
</evidence>
<dbReference type="AlphaFoldDB" id="E6WZ83"/>
<dbReference type="Proteomes" id="UP000008633">
    <property type="component" value="Chromosome"/>
</dbReference>
<dbReference type="STRING" id="749222.Nitsa_1344"/>
<evidence type="ECO:0000313" key="1">
    <source>
        <dbReference type="EMBL" id="ADV46595.1"/>
    </source>
</evidence>
<dbReference type="EMBL" id="CP002452">
    <property type="protein sequence ID" value="ADV46595.1"/>
    <property type="molecule type" value="Genomic_DNA"/>
</dbReference>
<keyword evidence="2" id="KW-1185">Reference proteome</keyword>
<reference evidence="2" key="2">
    <citation type="submission" date="2011-01" db="EMBL/GenBank/DDBJ databases">
        <title>The complete genome of Nitratifractor salsuginis DSM 16511.</title>
        <authorList>
            <consortium name="US DOE Joint Genome Institute (JGI-PGF)"/>
            <person name="Lucas S."/>
            <person name="Copeland A."/>
            <person name="Lapidus A."/>
            <person name="Bruce D."/>
            <person name="Goodwin L."/>
            <person name="Pitluck S."/>
            <person name="Kyrpides N."/>
            <person name="Mavromatis K."/>
            <person name="Ivanova N."/>
            <person name="Mikhailova N."/>
            <person name="Zeytun A."/>
            <person name="Detter J.C."/>
            <person name="Tapia R."/>
            <person name="Han C."/>
            <person name="Land M."/>
            <person name="Hauser L."/>
            <person name="Markowitz V."/>
            <person name="Cheng J.-F."/>
            <person name="Hugenholtz P."/>
            <person name="Woyke T."/>
            <person name="Wu D."/>
            <person name="Tindall B."/>
            <person name="Schuetze A."/>
            <person name="Brambilla E."/>
            <person name="Klenk H.-P."/>
            <person name="Eisen J.A."/>
        </authorList>
    </citation>
    <scope>NUCLEOTIDE SEQUENCE [LARGE SCALE GENOMIC DNA]</scope>
    <source>
        <strain evidence="2">DSM 16511 / JCM 12458 / E9I37-1</strain>
    </source>
</reference>
<reference evidence="1 2" key="1">
    <citation type="journal article" date="2011" name="Stand. Genomic Sci.">
        <title>Complete genome sequence of Nitratifractor salsuginis type strain (E9I37-1).</title>
        <authorList>
            <person name="Anderson I."/>
            <person name="Sikorski J."/>
            <person name="Zeytun A."/>
            <person name="Nolan M."/>
            <person name="Lapidus A."/>
            <person name="Lucas S."/>
            <person name="Hammon N."/>
            <person name="Deshpande S."/>
            <person name="Cheng J.F."/>
            <person name="Tapia R."/>
            <person name="Han C."/>
            <person name="Goodwin L."/>
            <person name="Pitluck S."/>
            <person name="Liolios K."/>
            <person name="Pagani I."/>
            <person name="Ivanova N."/>
            <person name="Huntemann M."/>
            <person name="Mavromatis K."/>
            <person name="Ovchinikova G."/>
            <person name="Pati A."/>
            <person name="Chen A."/>
            <person name="Palaniappan K."/>
            <person name="Land M."/>
            <person name="Hauser L."/>
            <person name="Brambilla E.M."/>
            <person name="Ngatchou-Djao O.D."/>
            <person name="Rohde M."/>
            <person name="Tindall B.J."/>
            <person name="Goker M."/>
            <person name="Detter J.C."/>
            <person name="Woyke T."/>
            <person name="Bristow J."/>
            <person name="Eisen J.A."/>
            <person name="Markowitz V."/>
            <person name="Hugenholtz P."/>
            <person name="Klenk H.P."/>
            <person name="Kyrpides N.C."/>
        </authorList>
    </citation>
    <scope>NUCLEOTIDE SEQUENCE [LARGE SCALE GENOMIC DNA]</scope>
    <source>
        <strain evidence="2">DSM 16511 / JCM 12458 / E9I37-1</strain>
    </source>
</reference>
<protein>
    <submittedName>
        <fullName evidence="1">Uncharacterized protein</fullName>
    </submittedName>
</protein>
<dbReference type="KEGG" id="nsa:Nitsa_1344"/>
<accession>E6WZ83</accession>
<proteinExistence type="predicted"/>
<name>E6WZ83_NITSE</name>
<gene>
    <name evidence="1" type="ordered locus">Nitsa_1344</name>
</gene>
<dbReference type="HOGENOM" id="CLU_1711319_0_0_7"/>
<sequence length="153" mass="17339">MLETQARRLNRSRLLHSKVLEPCLALEPLSLKEKHLAKLRAGDWIDLGEHLPRLQIRRAGRRVAEVRCEGSECFVSRLCDGEAEIPERKRVLVESRIAVVPESEVREGGRLELPDPVLEQILLFVGEEPLAIARLVRGGNGHYALEIRERIDG</sequence>
<organism evidence="1 2">
    <name type="scientific">Nitratifractor salsuginis (strain DSM 16511 / JCM 12458 / E9I37-1)</name>
    <dbReference type="NCBI Taxonomy" id="749222"/>
    <lineage>
        <taxon>Bacteria</taxon>
        <taxon>Pseudomonadati</taxon>
        <taxon>Campylobacterota</taxon>
        <taxon>Epsilonproteobacteria</taxon>
        <taxon>Campylobacterales</taxon>
        <taxon>Sulfurovaceae</taxon>
        <taxon>Nitratifractor</taxon>
    </lineage>
</organism>